<dbReference type="InterPro" id="IPR025627">
    <property type="entry name" value="YfzA"/>
</dbReference>
<dbReference type="EMBL" id="JBHUDE010000147">
    <property type="protein sequence ID" value="MFD1609085.1"/>
    <property type="molecule type" value="Genomic_DNA"/>
</dbReference>
<organism evidence="2 3">
    <name type="scientific">Oceanobacillus luteolus</name>
    <dbReference type="NCBI Taxonomy" id="1274358"/>
    <lineage>
        <taxon>Bacteria</taxon>
        <taxon>Bacillati</taxon>
        <taxon>Bacillota</taxon>
        <taxon>Bacilli</taxon>
        <taxon>Bacillales</taxon>
        <taxon>Bacillaceae</taxon>
        <taxon>Oceanobacillus</taxon>
    </lineage>
</organism>
<keyword evidence="1" id="KW-0812">Transmembrane</keyword>
<comment type="caution">
    <text evidence="2">The sequence shown here is derived from an EMBL/GenBank/DDBJ whole genome shotgun (WGS) entry which is preliminary data.</text>
</comment>
<keyword evidence="3" id="KW-1185">Reference proteome</keyword>
<accession>A0ABW4HUW2</accession>
<name>A0ABW4HUW2_9BACI</name>
<proteinExistence type="predicted"/>
<feature type="transmembrane region" description="Helical" evidence="1">
    <location>
        <begin position="56"/>
        <end position="76"/>
    </location>
</feature>
<reference evidence="3" key="1">
    <citation type="journal article" date="2019" name="Int. J. Syst. Evol. Microbiol.">
        <title>The Global Catalogue of Microorganisms (GCM) 10K type strain sequencing project: providing services to taxonomists for standard genome sequencing and annotation.</title>
        <authorList>
            <consortium name="The Broad Institute Genomics Platform"/>
            <consortium name="The Broad Institute Genome Sequencing Center for Infectious Disease"/>
            <person name="Wu L."/>
            <person name="Ma J."/>
        </authorList>
    </citation>
    <scope>NUCLEOTIDE SEQUENCE [LARGE SCALE GENOMIC DNA]</scope>
    <source>
        <strain evidence="3">CGMCC 1.12376</strain>
    </source>
</reference>
<keyword evidence="1" id="KW-0472">Membrane</keyword>
<dbReference type="Proteomes" id="UP001597221">
    <property type="component" value="Unassembled WGS sequence"/>
</dbReference>
<dbReference type="Pfam" id="PF14118">
    <property type="entry name" value="YfzA"/>
    <property type="match status" value="1"/>
</dbReference>
<evidence type="ECO:0000256" key="1">
    <source>
        <dbReference type="SAM" id="Phobius"/>
    </source>
</evidence>
<dbReference type="RefSeq" id="WP_379598516.1">
    <property type="nucleotide sequence ID" value="NZ_JBHUDE010000147.1"/>
</dbReference>
<gene>
    <name evidence="2" type="ORF">ACFSBH_15830</name>
</gene>
<keyword evidence="1" id="KW-1133">Transmembrane helix</keyword>
<evidence type="ECO:0000313" key="3">
    <source>
        <dbReference type="Proteomes" id="UP001597221"/>
    </source>
</evidence>
<sequence length="84" mass="10092">MRKWLNNLGFFLIMTVLLFIVDGTFLLNNFELGDFGERMLRTKLFTEWYNFYDNQLFNVVSFIALLQFLITGLYVFSSKLWSKK</sequence>
<evidence type="ECO:0000313" key="2">
    <source>
        <dbReference type="EMBL" id="MFD1609085.1"/>
    </source>
</evidence>
<protein>
    <submittedName>
        <fullName evidence="2">YfzA family protein</fullName>
    </submittedName>
</protein>
<feature type="transmembrane region" description="Helical" evidence="1">
    <location>
        <begin position="7"/>
        <end position="27"/>
    </location>
</feature>